<keyword evidence="6" id="KW-0677">Repeat</keyword>
<evidence type="ECO:0000256" key="11">
    <source>
        <dbReference type="ARBA" id="ARBA00023264"/>
    </source>
</evidence>
<accession>A0A9D2AVE0</accession>
<comment type="subcellular location">
    <subcellularLocation>
        <location evidence="1">Cell membrane</location>
        <topology evidence="1">Multi-pass membrane protein</topology>
    </subcellularLocation>
</comment>
<keyword evidence="4" id="KW-0808">Transferase</keyword>
<evidence type="ECO:0000256" key="6">
    <source>
        <dbReference type="ARBA" id="ARBA00022737"/>
    </source>
</evidence>
<dbReference type="InterPro" id="IPR027379">
    <property type="entry name" value="CLS_N"/>
</dbReference>
<name>A0A9D2AVE0_9FIRM</name>
<evidence type="ECO:0000256" key="12">
    <source>
        <dbReference type="NCBIfam" id="TIGR04265"/>
    </source>
</evidence>
<dbReference type="PANTHER" id="PTHR21248">
    <property type="entry name" value="CARDIOLIPIN SYNTHASE"/>
    <property type="match status" value="1"/>
</dbReference>
<evidence type="ECO:0000256" key="2">
    <source>
        <dbReference type="ARBA" id="ARBA00022475"/>
    </source>
</evidence>
<dbReference type="SMART" id="SM00155">
    <property type="entry name" value="PLDc"/>
    <property type="match status" value="2"/>
</dbReference>
<reference evidence="15" key="2">
    <citation type="submission" date="2021-04" db="EMBL/GenBank/DDBJ databases">
        <authorList>
            <person name="Gilroy R."/>
        </authorList>
    </citation>
    <scope>NUCLEOTIDE SEQUENCE</scope>
    <source>
        <strain evidence="15">2189</strain>
    </source>
</reference>
<evidence type="ECO:0000256" key="1">
    <source>
        <dbReference type="ARBA" id="ARBA00004651"/>
    </source>
</evidence>
<dbReference type="InterPro" id="IPR001736">
    <property type="entry name" value="PLipase_D/transphosphatidylase"/>
</dbReference>
<feature type="transmembrane region" description="Helical" evidence="13">
    <location>
        <begin position="42"/>
        <end position="63"/>
    </location>
</feature>
<evidence type="ECO:0000256" key="4">
    <source>
        <dbReference type="ARBA" id="ARBA00022679"/>
    </source>
</evidence>
<keyword evidence="5 13" id="KW-0812">Transmembrane</keyword>
<dbReference type="CDD" id="cd09160">
    <property type="entry name" value="PLDc_SMU_988_like_2"/>
    <property type="match status" value="1"/>
</dbReference>
<evidence type="ECO:0000256" key="10">
    <source>
        <dbReference type="ARBA" id="ARBA00023209"/>
    </source>
</evidence>
<evidence type="ECO:0000259" key="14">
    <source>
        <dbReference type="PROSITE" id="PS50035"/>
    </source>
</evidence>
<organism evidence="15 16">
    <name type="scientific">Candidatus Borkfalkia faecavium</name>
    <dbReference type="NCBI Taxonomy" id="2838508"/>
    <lineage>
        <taxon>Bacteria</taxon>
        <taxon>Bacillati</taxon>
        <taxon>Bacillota</taxon>
        <taxon>Clostridia</taxon>
        <taxon>Christensenellales</taxon>
        <taxon>Christensenellaceae</taxon>
        <taxon>Candidatus Borkfalkia</taxon>
    </lineage>
</organism>
<feature type="transmembrane region" description="Helical" evidence="13">
    <location>
        <begin position="69"/>
        <end position="93"/>
    </location>
</feature>
<dbReference type="EMBL" id="DXEW01000024">
    <property type="protein sequence ID" value="HIX50516.1"/>
    <property type="molecule type" value="Genomic_DNA"/>
</dbReference>
<dbReference type="InterPro" id="IPR025202">
    <property type="entry name" value="PLD-like_dom"/>
</dbReference>
<dbReference type="InterPro" id="IPR022924">
    <property type="entry name" value="Cardiolipin_synthase"/>
</dbReference>
<evidence type="ECO:0000256" key="9">
    <source>
        <dbReference type="ARBA" id="ARBA00023136"/>
    </source>
</evidence>
<keyword evidence="10" id="KW-0594">Phospholipid biosynthesis</keyword>
<keyword evidence="8" id="KW-0443">Lipid metabolism</keyword>
<feature type="transmembrane region" description="Helical" evidence="13">
    <location>
        <begin position="15"/>
        <end position="35"/>
    </location>
</feature>
<dbReference type="GO" id="GO:0032049">
    <property type="term" value="P:cardiolipin biosynthetic process"/>
    <property type="evidence" value="ECO:0007669"/>
    <property type="project" value="UniProtKB-UniRule"/>
</dbReference>
<keyword evidence="3" id="KW-0444">Lipid biosynthesis</keyword>
<evidence type="ECO:0000256" key="3">
    <source>
        <dbReference type="ARBA" id="ARBA00022516"/>
    </source>
</evidence>
<dbReference type="GO" id="GO:0005886">
    <property type="term" value="C:plasma membrane"/>
    <property type="evidence" value="ECO:0007669"/>
    <property type="project" value="UniProtKB-SubCell"/>
</dbReference>
<dbReference type="Pfam" id="PF13396">
    <property type="entry name" value="PLDc_N"/>
    <property type="match status" value="1"/>
</dbReference>
<dbReference type="NCBIfam" id="TIGR04265">
    <property type="entry name" value="bac_cardiolipin"/>
    <property type="match status" value="1"/>
</dbReference>
<reference evidence="15" key="1">
    <citation type="journal article" date="2021" name="PeerJ">
        <title>Extensive microbial diversity within the chicken gut microbiome revealed by metagenomics and culture.</title>
        <authorList>
            <person name="Gilroy R."/>
            <person name="Ravi A."/>
            <person name="Getino M."/>
            <person name="Pursley I."/>
            <person name="Horton D.L."/>
            <person name="Alikhan N.F."/>
            <person name="Baker D."/>
            <person name="Gharbi K."/>
            <person name="Hall N."/>
            <person name="Watson M."/>
            <person name="Adriaenssens E.M."/>
            <person name="Foster-Nyarko E."/>
            <person name="Jarju S."/>
            <person name="Secka A."/>
            <person name="Antonio M."/>
            <person name="Oren A."/>
            <person name="Chaudhuri R.R."/>
            <person name="La Ragione R."/>
            <person name="Hildebrand F."/>
            <person name="Pallen M.J."/>
        </authorList>
    </citation>
    <scope>NUCLEOTIDE SEQUENCE</scope>
    <source>
        <strain evidence="15">2189</strain>
    </source>
</reference>
<feature type="domain" description="PLD phosphodiesterase" evidence="14">
    <location>
        <begin position="252"/>
        <end position="279"/>
    </location>
</feature>
<evidence type="ECO:0000256" key="5">
    <source>
        <dbReference type="ARBA" id="ARBA00022692"/>
    </source>
</evidence>
<dbReference type="SUPFAM" id="SSF56024">
    <property type="entry name" value="Phospholipase D/nuclease"/>
    <property type="match status" value="2"/>
</dbReference>
<keyword evidence="2" id="KW-1003">Cell membrane</keyword>
<dbReference type="Pfam" id="PF13091">
    <property type="entry name" value="PLDc_2"/>
    <property type="match status" value="2"/>
</dbReference>
<proteinExistence type="predicted"/>
<dbReference type="GO" id="GO:0008808">
    <property type="term" value="F:cardiolipin synthase activity"/>
    <property type="evidence" value="ECO:0007669"/>
    <property type="project" value="UniProtKB-UniRule"/>
</dbReference>
<evidence type="ECO:0000256" key="13">
    <source>
        <dbReference type="SAM" id="Phobius"/>
    </source>
</evidence>
<evidence type="ECO:0000313" key="16">
    <source>
        <dbReference type="Proteomes" id="UP000886847"/>
    </source>
</evidence>
<dbReference type="PROSITE" id="PS50035">
    <property type="entry name" value="PLD"/>
    <property type="match status" value="2"/>
</dbReference>
<evidence type="ECO:0000256" key="8">
    <source>
        <dbReference type="ARBA" id="ARBA00023098"/>
    </source>
</evidence>
<comment type="caution">
    <text evidence="15">The sequence shown here is derived from an EMBL/GenBank/DDBJ whole genome shotgun (WGS) entry which is preliminary data.</text>
</comment>
<gene>
    <name evidence="15" type="primary">cls</name>
    <name evidence="15" type="ORF">H9851_04475</name>
</gene>
<keyword evidence="11" id="KW-1208">Phospholipid metabolism</keyword>
<dbReference type="CDD" id="cd09154">
    <property type="entry name" value="PLDc_SMU_988_like_1"/>
    <property type="match status" value="1"/>
</dbReference>
<dbReference type="Proteomes" id="UP000886847">
    <property type="component" value="Unassembled WGS sequence"/>
</dbReference>
<dbReference type="Gene3D" id="3.30.870.10">
    <property type="entry name" value="Endonuclease Chain A"/>
    <property type="match status" value="2"/>
</dbReference>
<keyword evidence="7 13" id="KW-1133">Transmembrane helix</keyword>
<evidence type="ECO:0000313" key="15">
    <source>
        <dbReference type="EMBL" id="HIX50516.1"/>
    </source>
</evidence>
<evidence type="ECO:0000256" key="7">
    <source>
        <dbReference type="ARBA" id="ARBA00022989"/>
    </source>
</evidence>
<dbReference type="PANTHER" id="PTHR21248:SF22">
    <property type="entry name" value="PHOSPHOLIPASE D"/>
    <property type="match status" value="1"/>
</dbReference>
<feature type="domain" description="PLD phosphodiesterase" evidence="14">
    <location>
        <begin position="427"/>
        <end position="454"/>
    </location>
</feature>
<sequence length="513" mass="58703">MRRLKNIWRLLTSKFLLVCFLLLIQIALLPTFIILASLYSQAIFWAALALLLALNLILAVYIVNTGMNAAYKIAWILTILLLPPMGCIAFLLLRRRPTPRKTLQKLQGDFEAASCLYTREGAPLPPSFDGCDDFSRQCATYITRHSRLPATDCTAYEYFDIGEKYAKRLIEELKKAKKYIFLEYFIIREGHFWGTVLEILLEKRKQGVDVRVIYDDIGSMFKVPGNYAEILEKQGIPCICFNRFRPVLDTAQNNRTHRKIAVIDGRVAFTGGINLSDEYTNETHPLGHWKDTGILVRGRAVQNFTAMFLQFWALKADEPDYHKYVSDAPQGDLPCLAFCDSPLDDEHNLCEDLYLRIIYNAKKSVYIYTPYLIPDGEMKRALLTAARSGVDVRIVIPEIPDKKYVFAVTKAFYSELVGEGIKIYRYTPGFIHAKSIVGDGKYCVLGTSNIDFRSFYLHFECDMMFFDERVSGEVEKDFLATCEKSALVTPDQIKTSLPQLIYRSLLRIFAPLM</sequence>
<dbReference type="EC" id="2.7.8.-" evidence="12"/>
<keyword evidence="9 13" id="KW-0472">Membrane</keyword>
<dbReference type="AlphaFoldDB" id="A0A9D2AVE0"/>
<protein>
    <recommendedName>
        <fullName evidence="12">Cardiolipin synthase</fullName>
        <ecNumber evidence="12">2.7.8.-</ecNumber>
    </recommendedName>
</protein>